<gene>
    <name evidence="1" type="ORF">QAD02_015549</name>
</gene>
<dbReference type="Proteomes" id="UP001239111">
    <property type="component" value="Chromosome 2"/>
</dbReference>
<name>A0ACC2P8Y8_9HYME</name>
<evidence type="ECO:0000313" key="2">
    <source>
        <dbReference type="Proteomes" id="UP001239111"/>
    </source>
</evidence>
<reference evidence="1" key="1">
    <citation type="submission" date="2023-04" db="EMBL/GenBank/DDBJ databases">
        <title>A chromosome-level genome assembly of the parasitoid wasp Eretmocerus hayati.</title>
        <authorList>
            <person name="Zhong Y."/>
            <person name="Liu S."/>
            <person name="Liu Y."/>
        </authorList>
    </citation>
    <scope>NUCLEOTIDE SEQUENCE</scope>
    <source>
        <strain evidence="1">ZJU_SS_LIU_2023</strain>
    </source>
</reference>
<proteinExistence type="predicted"/>
<sequence>MKEIPKLPLLQELHISKSEVDDHFLSFLVTKCDELRILSLDDCNRLTDEGIQNISKLPKLEDLVLKKLPLVTGRSIHKLCNLKVLTCENCVALKDEGLCKIINDNCGLESLKLGANENVTKRLIKAAALATKARTNGVVLKINLRGFFIGVPRTEIERANLKIVFDKIETEAETKPRQPIPIHSVDGNEVGIEARTKARKSISTFSDDDDDDCYELDLDEFGYNDLDDHYDRDEVYGSNFYGSSFIIFNHDGEIFTNDPTTRDEKYQVVNRDPDHSVESPIENVDEMAFGNDPCLYGGDVK</sequence>
<evidence type="ECO:0000313" key="1">
    <source>
        <dbReference type="EMBL" id="KAJ8679762.1"/>
    </source>
</evidence>
<organism evidence="1 2">
    <name type="scientific">Eretmocerus hayati</name>
    <dbReference type="NCBI Taxonomy" id="131215"/>
    <lineage>
        <taxon>Eukaryota</taxon>
        <taxon>Metazoa</taxon>
        <taxon>Ecdysozoa</taxon>
        <taxon>Arthropoda</taxon>
        <taxon>Hexapoda</taxon>
        <taxon>Insecta</taxon>
        <taxon>Pterygota</taxon>
        <taxon>Neoptera</taxon>
        <taxon>Endopterygota</taxon>
        <taxon>Hymenoptera</taxon>
        <taxon>Apocrita</taxon>
        <taxon>Proctotrupomorpha</taxon>
        <taxon>Chalcidoidea</taxon>
        <taxon>Aphelinidae</taxon>
        <taxon>Aphelininae</taxon>
        <taxon>Eretmocerus</taxon>
    </lineage>
</organism>
<comment type="caution">
    <text evidence="1">The sequence shown here is derived from an EMBL/GenBank/DDBJ whole genome shotgun (WGS) entry which is preliminary data.</text>
</comment>
<dbReference type="EMBL" id="CM056742">
    <property type="protein sequence ID" value="KAJ8679762.1"/>
    <property type="molecule type" value="Genomic_DNA"/>
</dbReference>
<keyword evidence="2" id="KW-1185">Reference proteome</keyword>
<accession>A0ACC2P8Y8</accession>
<protein>
    <submittedName>
        <fullName evidence="1">Uncharacterized protein</fullName>
    </submittedName>
</protein>